<dbReference type="Proteomes" id="UP001501509">
    <property type="component" value="Unassembled WGS sequence"/>
</dbReference>
<gene>
    <name evidence="1" type="ORF">GCM10010411_88480</name>
</gene>
<reference evidence="1 2" key="1">
    <citation type="journal article" date="2019" name="Int. J. Syst. Evol. Microbiol.">
        <title>The Global Catalogue of Microorganisms (GCM) 10K type strain sequencing project: providing services to taxonomists for standard genome sequencing and annotation.</title>
        <authorList>
            <consortium name="The Broad Institute Genomics Platform"/>
            <consortium name="The Broad Institute Genome Sequencing Center for Infectious Disease"/>
            <person name="Wu L."/>
            <person name="Ma J."/>
        </authorList>
    </citation>
    <scope>NUCLEOTIDE SEQUENCE [LARGE SCALE GENOMIC DNA]</scope>
    <source>
        <strain evidence="1 2">JCM 6833</strain>
    </source>
</reference>
<evidence type="ECO:0000313" key="1">
    <source>
        <dbReference type="EMBL" id="GAA2635713.1"/>
    </source>
</evidence>
<comment type="caution">
    <text evidence="1">The sequence shown here is derived from an EMBL/GenBank/DDBJ whole genome shotgun (WGS) entry which is preliminary data.</text>
</comment>
<sequence>MMYGFPHGAALTGSANVPVAEVALGWFMPVVLAPAGLAERVPSLRQGANPGDLGTMKLNALEHITPRQFRRSCPG</sequence>
<evidence type="ECO:0000313" key="2">
    <source>
        <dbReference type="Proteomes" id="UP001501509"/>
    </source>
</evidence>
<name>A0ABN3QUN5_9ACTN</name>
<proteinExistence type="predicted"/>
<organism evidence="1 2">
    <name type="scientific">Actinomadura fulvescens</name>
    <dbReference type="NCBI Taxonomy" id="46160"/>
    <lineage>
        <taxon>Bacteria</taxon>
        <taxon>Bacillati</taxon>
        <taxon>Actinomycetota</taxon>
        <taxon>Actinomycetes</taxon>
        <taxon>Streptosporangiales</taxon>
        <taxon>Thermomonosporaceae</taxon>
        <taxon>Actinomadura</taxon>
    </lineage>
</organism>
<accession>A0ABN3QUN5</accession>
<dbReference type="EMBL" id="BAAATD010000020">
    <property type="protein sequence ID" value="GAA2635713.1"/>
    <property type="molecule type" value="Genomic_DNA"/>
</dbReference>
<keyword evidence="2" id="KW-1185">Reference proteome</keyword>
<protein>
    <submittedName>
        <fullName evidence="1">Uncharacterized protein</fullName>
    </submittedName>
</protein>